<evidence type="ECO:0000313" key="2">
    <source>
        <dbReference type="EMBL" id="QHT05193.1"/>
    </source>
</evidence>
<sequence>MFHQGEYSCGQSLEANIHSDLCVPIGLILPDSYEFIVNDEKETDPTSVVPIHDKKMDHLLDLVSLKSQNHNRKTKKNRKPIKRSKSPRSIFFWK</sequence>
<proteinExistence type="predicted"/>
<reference evidence="2" key="1">
    <citation type="journal article" date="2020" name="Nature">
        <title>Giant virus diversity and host interactions through global metagenomics.</title>
        <authorList>
            <person name="Schulz F."/>
            <person name="Roux S."/>
            <person name="Paez-Espino D."/>
            <person name="Jungbluth S."/>
            <person name="Walsh D.A."/>
            <person name="Denef V.J."/>
            <person name="McMahon K.D."/>
            <person name="Konstantinidis K.T."/>
            <person name="Eloe-Fadrosh E.A."/>
            <person name="Kyrpides N.C."/>
            <person name="Woyke T."/>
        </authorList>
    </citation>
    <scope>NUCLEOTIDE SEQUENCE</scope>
    <source>
        <strain evidence="2">GVMAG-M-3300021375-17</strain>
    </source>
</reference>
<feature type="region of interest" description="Disordered" evidence="1">
    <location>
        <begin position="67"/>
        <end position="94"/>
    </location>
</feature>
<protein>
    <submittedName>
        <fullName evidence="2">Uncharacterized protein</fullName>
    </submittedName>
</protein>
<accession>A0A6C0CLM2</accession>
<organism evidence="2">
    <name type="scientific">viral metagenome</name>
    <dbReference type="NCBI Taxonomy" id="1070528"/>
    <lineage>
        <taxon>unclassified sequences</taxon>
        <taxon>metagenomes</taxon>
        <taxon>organismal metagenomes</taxon>
    </lineage>
</organism>
<evidence type="ECO:0000256" key="1">
    <source>
        <dbReference type="SAM" id="MobiDB-lite"/>
    </source>
</evidence>
<dbReference type="EMBL" id="MN739451">
    <property type="protein sequence ID" value="QHT05193.1"/>
    <property type="molecule type" value="Genomic_DNA"/>
</dbReference>
<name>A0A6C0CLM2_9ZZZZ</name>
<feature type="compositionally biased region" description="Basic residues" evidence="1">
    <location>
        <begin position="69"/>
        <end position="86"/>
    </location>
</feature>
<dbReference type="AlphaFoldDB" id="A0A6C0CLM2"/>